<dbReference type="EMBL" id="MT142912">
    <property type="protein sequence ID" value="QJA90438.1"/>
    <property type="molecule type" value="Genomic_DNA"/>
</dbReference>
<evidence type="ECO:0000313" key="2">
    <source>
        <dbReference type="EMBL" id="QJA90438.1"/>
    </source>
</evidence>
<protein>
    <submittedName>
        <fullName evidence="2">Uncharacterized protein</fullName>
    </submittedName>
</protein>
<sequence length="95" mass="10277">MAATAWFEMGGTRRIEDNKPHFIDYIATFQNEVSGSDWAAIPAVGSTLATVVGSGTFGATGLIAEPTSRQNSAVDRATPNKQRITIRFRGEYVRA</sequence>
<dbReference type="AlphaFoldDB" id="A0A6M3LBH7"/>
<reference evidence="2" key="1">
    <citation type="submission" date="2020-03" db="EMBL/GenBank/DDBJ databases">
        <title>The deep terrestrial virosphere.</title>
        <authorList>
            <person name="Holmfeldt K."/>
            <person name="Nilsson E."/>
            <person name="Simone D."/>
            <person name="Lopez-Fernandez M."/>
            <person name="Wu X."/>
            <person name="de Brujin I."/>
            <person name="Lundin D."/>
            <person name="Andersson A."/>
            <person name="Bertilsson S."/>
            <person name="Dopson M."/>
        </authorList>
    </citation>
    <scope>NUCLEOTIDE SEQUENCE</scope>
    <source>
        <strain evidence="1">MM415A02829</strain>
        <strain evidence="2">MM415B02376</strain>
    </source>
</reference>
<dbReference type="EMBL" id="MT141936">
    <property type="protein sequence ID" value="QJA72256.1"/>
    <property type="molecule type" value="Genomic_DNA"/>
</dbReference>
<proteinExistence type="predicted"/>
<accession>A0A6M3LBH7</accession>
<organism evidence="2">
    <name type="scientific">viral metagenome</name>
    <dbReference type="NCBI Taxonomy" id="1070528"/>
    <lineage>
        <taxon>unclassified sequences</taxon>
        <taxon>metagenomes</taxon>
        <taxon>organismal metagenomes</taxon>
    </lineage>
</organism>
<gene>
    <name evidence="1" type="ORF">MM415A02829_0005</name>
    <name evidence="2" type="ORF">MM415B02376_0012</name>
</gene>
<name>A0A6M3LBH7_9ZZZZ</name>
<evidence type="ECO:0000313" key="1">
    <source>
        <dbReference type="EMBL" id="QJA72256.1"/>
    </source>
</evidence>